<feature type="non-terminal residue" evidence="1">
    <location>
        <position position="167"/>
    </location>
</feature>
<accession>K1U873</accession>
<feature type="non-terminal residue" evidence="1">
    <location>
        <position position="1"/>
    </location>
</feature>
<protein>
    <submittedName>
        <fullName evidence="1">Phage terminase, large subunit</fullName>
    </submittedName>
</protein>
<dbReference type="Gene3D" id="3.30.420.280">
    <property type="match status" value="1"/>
</dbReference>
<organism evidence="1">
    <name type="scientific">human gut metagenome</name>
    <dbReference type="NCBI Taxonomy" id="408170"/>
    <lineage>
        <taxon>unclassified sequences</taxon>
        <taxon>metagenomes</taxon>
        <taxon>organismal metagenomes</taxon>
    </lineage>
</organism>
<reference evidence="1" key="1">
    <citation type="journal article" date="2013" name="Environ. Microbiol.">
        <title>Microbiota from the distal guts of lean and obese adolescents exhibit partial functional redundancy besides clear differences in community structure.</title>
        <authorList>
            <person name="Ferrer M."/>
            <person name="Ruiz A."/>
            <person name="Lanza F."/>
            <person name="Haange S.B."/>
            <person name="Oberbach A."/>
            <person name="Till H."/>
            <person name="Bargiela R."/>
            <person name="Campoy C."/>
            <person name="Segura M.T."/>
            <person name="Richter M."/>
            <person name="von Bergen M."/>
            <person name="Seifert J."/>
            <person name="Suarez A."/>
        </authorList>
    </citation>
    <scope>NUCLEOTIDE SEQUENCE</scope>
</reference>
<dbReference type="AlphaFoldDB" id="K1U873"/>
<evidence type="ECO:0000313" key="1">
    <source>
        <dbReference type="EMBL" id="EKC76159.1"/>
    </source>
</evidence>
<gene>
    <name evidence="1" type="ORF">OBE_00981</name>
</gene>
<dbReference type="EMBL" id="AJWZ01000666">
    <property type="protein sequence ID" value="EKC76159.1"/>
    <property type="molecule type" value="Genomic_DNA"/>
</dbReference>
<comment type="caution">
    <text evidence="1">The sequence shown here is derived from an EMBL/GenBank/DDBJ whole genome shotgun (WGS) entry which is preliminary data.</text>
</comment>
<name>K1U873_9ZZZZ</name>
<proteinExistence type="predicted"/>
<sequence length="167" mass="19707">GTRVYMRATANPGGVGHAWVKDRFITAAPPETPITEERTILDPDGKKIQVKRKRIFIPSSVFDNKKLLENDPYYLDNLAMLPEAERKALLYGSWDSFSGQVFKEWRNDPEHYKDRKWTHVIEPFRIPSYWRIWRGYDYGFAKPFSVGWYAADENGKIYRIREYYGCT</sequence>